<dbReference type="Proteomes" id="UP001140560">
    <property type="component" value="Unassembled WGS sequence"/>
</dbReference>
<organism evidence="1 2">
    <name type="scientific">Neocucurbitaria cava</name>
    <dbReference type="NCBI Taxonomy" id="798079"/>
    <lineage>
        <taxon>Eukaryota</taxon>
        <taxon>Fungi</taxon>
        <taxon>Dikarya</taxon>
        <taxon>Ascomycota</taxon>
        <taxon>Pezizomycotina</taxon>
        <taxon>Dothideomycetes</taxon>
        <taxon>Pleosporomycetidae</taxon>
        <taxon>Pleosporales</taxon>
        <taxon>Pleosporineae</taxon>
        <taxon>Cucurbitariaceae</taxon>
        <taxon>Neocucurbitaria</taxon>
    </lineage>
</organism>
<dbReference type="AlphaFoldDB" id="A0A9W8Y136"/>
<comment type="caution">
    <text evidence="1">The sequence shown here is derived from an EMBL/GenBank/DDBJ whole genome shotgun (WGS) entry which is preliminary data.</text>
</comment>
<gene>
    <name evidence="1" type="ORF">N0V83_009915</name>
</gene>
<name>A0A9W8Y136_9PLEO</name>
<dbReference type="EMBL" id="JAPEUY010000019">
    <property type="protein sequence ID" value="KAJ4363619.1"/>
    <property type="molecule type" value="Genomic_DNA"/>
</dbReference>
<proteinExistence type="predicted"/>
<reference evidence="1" key="1">
    <citation type="submission" date="2022-10" db="EMBL/GenBank/DDBJ databases">
        <title>Tapping the CABI collections for fungal endophytes: first genome assemblies for Collariella, Neodidymelliopsis, Ascochyta clinopodiicola, Didymella pomorum, Didymosphaeria variabile, Neocosmospora piperis and Neocucurbitaria cava.</title>
        <authorList>
            <person name="Hill R."/>
        </authorList>
    </citation>
    <scope>NUCLEOTIDE SEQUENCE</scope>
    <source>
        <strain evidence="1">IMI 356814</strain>
    </source>
</reference>
<evidence type="ECO:0000313" key="2">
    <source>
        <dbReference type="Proteomes" id="UP001140560"/>
    </source>
</evidence>
<protein>
    <submittedName>
        <fullName evidence="1">Uncharacterized protein</fullName>
    </submittedName>
</protein>
<accession>A0A9W8Y136</accession>
<sequence length="213" mass="24896">MPHYYPKSLRFSSNNLIAMTMIGNFNPDGLDHCYIVIHSFATDPFPNKPDLQFIPIQCDIYEIYQNIEFTKKWDKPSARFRSHDIPEWDGILQGVSENSNGDLDGSWVWGWYKSREDAEAVIEKLIPRGATDVERKTTRSGENGDVVHLDMCSFKKRPQYSLPGFIAELFNQPRPMKYYWWEVFEVKLCDVEDSRPSRYRISKWIELNVSAGN</sequence>
<keyword evidence="2" id="KW-1185">Reference proteome</keyword>
<evidence type="ECO:0000313" key="1">
    <source>
        <dbReference type="EMBL" id="KAJ4363619.1"/>
    </source>
</evidence>